<comment type="caution">
    <text evidence="2">The sequence shown here is derived from an EMBL/GenBank/DDBJ whole genome shotgun (WGS) entry which is preliminary data.</text>
</comment>
<reference evidence="2" key="2">
    <citation type="submission" date="2023-08" db="EMBL/GenBank/DDBJ databases">
        <title>Identification and characterization of horizontal gene transfer across gut microbiota members of farm animals based on homology search.</title>
        <authorList>
            <person name="Schwarzerova J."/>
            <person name="Nykrynova M."/>
            <person name="Jureckova K."/>
            <person name="Cejkova D."/>
            <person name="Rychlik I."/>
        </authorList>
    </citation>
    <scope>NUCLEOTIDE SEQUENCE</scope>
    <source>
        <strain evidence="2">15_COKtk</strain>
    </source>
</reference>
<gene>
    <name evidence="2" type="ORF">QVN40_08490</name>
</gene>
<organism evidence="2 3">
    <name type="scientific">Collinsella ihumii</name>
    <dbReference type="NCBI Taxonomy" id="1720204"/>
    <lineage>
        <taxon>Bacteria</taxon>
        <taxon>Bacillati</taxon>
        <taxon>Actinomycetota</taxon>
        <taxon>Coriobacteriia</taxon>
        <taxon>Coriobacteriales</taxon>
        <taxon>Coriobacteriaceae</taxon>
        <taxon>Collinsella</taxon>
    </lineage>
</organism>
<dbReference type="InterPro" id="IPR043129">
    <property type="entry name" value="ATPase_NBD"/>
</dbReference>
<protein>
    <submittedName>
        <fullName evidence="2">ROK family protein</fullName>
    </submittedName>
</protein>
<dbReference type="CDD" id="cd23763">
    <property type="entry name" value="ASKHA_ATPase_ROK"/>
    <property type="match status" value="1"/>
</dbReference>
<dbReference type="RefSeq" id="WP_289827376.1">
    <property type="nucleotide sequence ID" value="NZ_JAUEIR010000007.1"/>
</dbReference>
<evidence type="ECO:0000313" key="2">
    <source>
        <dbReference type="EMBL" id="MDN0069732.1"/>
    </source>
</evidence>
<dbReference type="SUPFAM" id="SSF46785">
    <property type="entry name" value="Winged helix' DNA-binding domain"/>
    <property type="match status" value="1"/>
</dbReference>
<dbReference type="AlphaFoldDB" id="A0AAW7JRP0"/>
<evidence type="ECO:0000256" key="1">
    <source>
        <dbReference type="ARBA" id="ARBA00006479"/>
    </source>
</evidence>
<dbReference type="SUPFAM" id="SSF53067">
    <property type="entry name" value="Actin-like ATPase domain"/>
    <property type="match status" value="1"/>
</dbReference>
<dbReference type="Gene3D" id="3.30.420.40">
    <property type="match status" value="2"/>
</dbReference>
<name>A0AAW7JRP0_9ACTN</name>
<sequence>MKPLLEPSISALRRTLWKGGAHTKRELSDLTGLSIATVNATLNDMNRMGEILAAGARHGGAGRTAQLYRANEAFSPVLAAHVDIDRGARVLVRAVLSVTGRVLDRDETRLPELDGPAFVRLLGDWRRSHPESAQASVGIPGIVSEGVVSHCDLPELDGMNIVSDLERELGVPALAANDMHLKAYGFFRELGDAKKTVTLANFPVGVRPGTATIANGAVVTGAGQFAGMVGFIPAGTRGALTAPDPEDFSKPCPELVAHALAAVVTALNPDIILCTGGLLDEDAALEQVRDMLEQWIPKEFVPRLERRDDLENCYLRGLLARALDARLSGPLSIGRLAPEEGSRI</sequence>
<dbReference type="InterPro" id="IPR036390">
    <property type="entry name" value="WH_DNA-bd_sf"/>
</dbReference>
<evidence type="ECO:0000313" key="3">
    <source>
        <dbReference type="Proteomes" id="UP001168505"/>
    </source>
</evidence>
<accession>A0AAW7JRP0</accession>
<comment type="similarity">
    <text evidence="1">Belongs to the ROK (NagC/XylR) family.</text>
</comment>
<dbReference type="Pfam" id="PF00480">
    <property type="entry name" value="ROK"/>
    <property type="match status" value="1"/>
</dbReference>
<proteinExistence type="inferred from homology"/>
<dbReference type="InterPro" id="IPR000600">
    <property type="entry name" value="ROK"/>
</dbReference>
<reference evidence="2" key="1">
    <citation type="submission" date="2023-06" db="EMBL/GenBank/DDBJ databases">
        <authorList>
            <person name="Zeman M."/>
            <person name="Kubasova T."/>
            <person name="Jahodarova E."/>
            <person name="Nykrynova M."/>
            <person name="Rychlik I."/>
        </authorList>
    </citation>
    <scope>NUCLEOTIDE SEQUENCE</scope>
    <source>
        <strain evidence="2">15_COKtk</strain>
    </source>
</reference>
<dbReference type="EMBL" id="JAUEIR010000007">
    <property type="protein sequence ID" value="MDN0069732.1"/>
    <property type="molecule type" value="Genomic_DNA"/>
</dbReference>
<dbReference type="Proteomes" id="UP001168505">
    <property type="component" value="Unassembled WGS sequence"/>
</dbReference>